<dbReference type="Pfam" id="PF00005">
    <property type="entry name" value="ABC_tran"/>
    <property type="match status" value="2"/>
</dbReference>
<keyword evidence="9 11" id="KW-0472">Membrane</keyword>
<keyword evidence="5" id="KW-0677">Repeat</keyword>
<dbReference type="PROSITE" id="PS50893">
    <property type="entry name" value="ABC_TRANSPORTER_2"/>
    <property type="match status" value="2"/>
</dbReference>
<dbReference type="GO" id="GO:0016020">
    <property type="term" value="C:membrane"/>
    <property type="evidence" value="ECO:0007669"/>
    <property type="project" value="UniProtKB-SubCell"/>
</dbReference>
<feature type="transmembrane region" description="Helical" evidence="11">
    <location>
        <begin position="191"/>
        <end position="213"/>
    </location>
</feature>
<dbReference type="GO" id="GO:0140359">
    <property type="term" value="F:ABC-type transporter activity"/>
    <property type="evidence" value="ECO:0007669"/>
    <property type="project" value="InterPro"/>
</dbReference>
<comment type="similarity">
    <text evidence="2">Belongs to the ABC transporter superfamily. ABCA family.</text>
</comment>
<dbReference type="CDD" id="cd03263">
    <property type="entry name" value="ABC_subfamily_A"/>
    <property type="match status" value="1"/>
</dbReference>
<dbReference type="Gene3D" id="3.40.50.300">
    <property type="entry name" value="P-loop containing nucleotide triphosphate hydrolases"/>
    <property type="match status" value="2"/>
</dbReference>
<evidence type="ECO:0000313" key="13">
    <source>
        <dbReference type="EMBL" id="GIQ82218.1"/>
    </source>
</evidence>
<evidence type="ECO:0000256" key="2">
    <source>
        <dbReference type="ARBA" id="ARBA00008869"/>
    </source>
</evidence>
<dbReference type="PROSITE" id="PS00211">
    <property type="entry name" value="ABC_TRANSPORTER_1"/>
    <property type="match status" value="1"/>
</dbReference>
<evidence type="ECO:0000256" key="4">
    <source>
        <dbReference type="ARBA" id="ARBA00022692"/>
    </source>
</evidence>
<evidence type="ECO:0000256" key="8">
    <source>
        <dbReference type="ARBA" id="ARBA00022989"/>
    </source>
</evidence>
<accession>A0A9K3CS17</accession>
<dbReference type="EMBL" id="BDIP01000626">
    <property type="protein sequence ID" value="GIQ82218.1"/>
    <property type="molecule type" value="Genomic_DNA"/>
</dbReference>
<keyword evidence="3" id="KW-0813">Transport</keyword>
<protein>
    <submittedName>
        <fullName evidence="13">ABC transporter A, ABCA</fullName>
    </submittedName>
</protein>
<keyword evidence="14" id="KW-1185">Reference proteome</keyword>
<sequence length="2056" mass="221980">MQHLSSDLGWNHTLYEDVDADPSGSLDLGIVSFPDTEGLDDYAYHSYLASTLDSQGAMSMLLAGGAFTEEYGMDYVSGVHVPPLYMGVEFRVTETEALNVHGETVPFPTDVIYTLMYNKTCVDGRFDEATGRDPVASFFGGAGVYSGVSFVYQQALDSAIMRALGAWDGVDLSLSAYPSVMLDNAVLLEPSLLVIVYSFVFIVPFATLVGHLVSSRPYVTAVTHLGASALTVYATSTLFYSVVSVTGTSLSVLAGVLLADPISSVSTPAFTLLYWCALSLSLCLVAHALSTVMRSQFAALALAAGLTMPYMGSNSEESESSSTITSSDEEHTDIPDQPIDTGEPPFSTFSLECLWSDCGGYQTETHLCLNQDTELLSSVLAEIEAGTVTTEEAVQQYADLLCSYTVPPMKDELPIIGFHLLLYTVLLLYGSTIPSDLGGLPFYFCLSPSFYRCRRPSKGRPALKAPQLSEPSLACIKSVDGTSDSSAISIQGLGVRYGNCGGVQALDGCSFTVKTGSCVGLIGHNGAGKTTLFRALSGELVGSSKGCRVGGECTIGGISALCPYSRQRLRRTVAVSPQHDQLLIPDLTVEEHISIAYRVSRGCVTGARAAVSSVLPTLGLTRKASEPVKQLSGGMKRRLSTGMAIVQHKAVTLLDEPSTGLDPLTRRSLWGAIKGMGQEGTVLFTTHQMDEIEVLCEHVVYMEAGRVVSDSPVSDMVLNTGQVFRVVTHSAKEAGVLERVLKGVCPDMVVLSKVAERLQIYVPSTAQPGCEVVAGVLEGAIVKETELTSTVGHHRRRSSCSSVYRDNQENRSASALVAEYTVDTPGLEALFHNRDTDKSLDTPSVGTAAPCRDSAVRGGWVSRISTLISKTRAVDAGSAGCLPPFWARLFPVLLAAIAVCAFTMWSSASWETAMDLQIQTKKALFMSECNECCREEAEANNWDVAGTLTDSELFRLCHMNQPFSCWGFFDESGAAMHYLEMPIEGGERLDTVSPAVFTHTQMHSWKSDPEFGHIFRKQLPYMDSIRDAFYADMVDNPHLTSQQEGGNLFSFFPYQYHFRNRADRLDALYRCNAECLSVVEGLFPEYPDQWWDDFFWSHCSHCGTAGDEFPGFSVVTSHTSMAVDSIESLYSSIEEHQDSSTIIGECGYNALDTHLNQTARVFPTAALEFNVYRHDSGSNEGSLSSAVESCDTVSPAPIDTGTDYFPDVPDTHDVFRYTMHSFFPPVLGISGGSYGSAELSMLPYNSTHPDYATLGPDSLCYQTWPMGCSSSYVVKPMASYVGTDQNEQSDRSLPHVERRRMLTMANDVIARVNTAAVRYALTQQQRHNCVNGAGYDLSSIPYDLVANVTIRAQSVPLVHTADASPYFSSSVLDSLIVPHLYAIATSVSVFYYATTVVRDRENGQRKFISVVGNVSGFEYWLSLLYTNMAYALPVVAVVALACAGMSIPPFAQTLPATLPATLAPGWKAILSLGDWVFSLVVAFTVLLLSQLSAISVAFCLGSLCRDTRHVGLATVVATFASFALFALSQFSGEGTLVEVVAWAYPPTSYFRVINALTVSGDRAAYRAIHGTSSIPSYLLTGIESSVSWLVLTVVIDTVALKPRKGRPVSEHALADAVVVGGGVGALGLDTDVDHESSQTPASALVGSSEGDGYDFLMPPSSRASLQRPPPIDQPPVLSVDRLSHAYSSRVVGCKSLSLSQPRHSVYSLLGVSGAGKTTLFSILTGHMRPSSGTARIAGCDIVSDRKGANRKLGSCPQFAAYWPDLTVMQHLVFYARLSGLEEDEARLQAMRYTDHLGLSGAANRRADKLSGGMRRRLALGIALIGCPEVVVADEPSSGLDPGTQRQIWRLLEGIRTSGSVMLSTHSLTEAQALSSHIGIVDNGRLLYTGSLSRLYSAHRGHTTLTLSVPMTSTSTPTDTVTDPVVTQSSVIVGRIALALEVPRGRLEWSTTREREAAAPEEWKERVSVVLKGDIQYHRLFGVLLELKEEGAVHGYHLRQPSLEDIFLSIIDGAREGERVGGQTPAQTSDTEIRRERHAVSQGDTGSSDFEVMCGVV</sequence>
<comment type="subcellular location">
    <subcellularLocation>
        <location evidence="1">Membrane</location>
        <topology evidence="1">Multi-pass membrane protein</topology>
    </subcellularLocation>
</comment>
<evidence type="ECO:0000256" key="3">
    <source>
        <dbReference type="ARBA" id="ARBA00022448"/>
    </source>
</evidence>
<keyword evidence="6" id="KW-0547">Nucleotide-binding</keyword>
<feature type="transmembrane region" description="Helical" evidence="11">
    <location>
        <begin position="1429"/>
        <end position="1451"/>
    </location>
</feature>
<comment type="caution">
    <text evidence="13">The sequence shown here is derived from an EMBL/GenBank/DDBJ whole genome shotgun (WGS) entry which is preliminary data.</text>
</comment>
<evidence type="ECO:0000256" key="5">
    <source>
        <dbReference type="ARBA" id="ARBA00022737"/>
    </source>
</evidence>
<dbReference type="InterPro" id="IPR027417">
    <property type="entry name" value="P-loop_NTPase"/>
</dbReference>
<evidence type="ECO:0000256" key="1">
    <source>
        <dbReference type="ARBA" id="ARBA00004141"/>
    </source>
</evidence>
<evidence type="ECO:0000313" key="14">
    <source>
        <dbReference type="Proteomes" id="UP000265618"/>
    </source>
</evidence>
<reference evidence="13 14" key="1">
    <citation type="journal article" date="2018" name="PLoS ONE">
        <title>The draft genome of Kipferlia bialata reveals reductive genome evolution in fornicate parasites.</title>
        <authorList>
            <person name="Tanifuji G."/>
            <person name="Takabayashi S."/>
            <person name="Kume K."/>
            <person name="Takagi M."/>
            <person name="Nakayama T."/>
            <person name="Kamikawa R."/>
            <person name="Inagaki Y."/>
            <person name="Hashimoto T."/>
        </authorList>
    </citation>
    <scope>NUCLEOTIDE SEQUENCE [LARGE SCALE GENOMIC DNA]</scope>
    <source>
        <strain evidence="13">NY0173</strain>
    </source>
</reference>
<dbReference type="GO" id="GO:0016887">
    <property type="term" value="F:ATP hydrolysis activity"/>
    <property type="evidence" value="ECO:0007669"/>
    <property type="project" value="InterPro"/>
</dbReference>
<feature type="transmembrane region" description="Helical" evidence="11">
    <location>
        <begin position="1510"/>
        <end position="1530"/>
    </location>
</feature>
<feature type="domain" description="ABC transporter" evidence="12">
    <location>
        <begin position="1677"/>
        <end position="1907"/>
    </location>
</feature>
<feature type="transmembrane region" description="Helical" evidence="11">
    <location>
        <begin position="420"/>
        <end position="444"/>
    </location>
</feature>
<feature type="domain" description="ABC transporter" evidence="12">
    <location>
        <begin position="490"/>
        <end position="729"/>
    </location>
</feature>
<gene>
    <name evidence="13" type="ORF">KIPB_003316</name>
</gene>
<dbReference type="InterPro" id="IPR003439">
    <property type="entry name" value="ABC_transporter-like_ATP-bd"/>
</dbReference>
<evidence type="ECO:0000256" key="10">
    <source>
        <dbReference type="SAM" id="MobiDB-lite"/>
    </source>
</evidence>
<dbReference type="SUPFAM" id="SSF52540">
    <property type="entry name" value="P-loop containing nucleoside triphosphate hydrolases"/>
    <property type="match status" value="2"/>
</dbReference>
<evidence type="ECO:0000259" key="12">
    <source>
        <dbReference type="PROSITE" id="PS50893"/>
    </source>
</evidence>
<dbReference type="InterPro" id="IPR013525">
    <property type="entry name" value="ABC2_TM"/>
</dbReference>
<feature type="transmembrane region" description="Helical" evidence="11">
    <location>
        <begin position="1475"/>
        <end position="1498"/>
    </location>
</feature>
<keyword evidence="8 11" id="KW-1133">Transmembrane helix</keyword>
<dbReference type="InterPro" id="IPR003593">
    <property type="entry name" value="AAA+_ATPase"/>
</dbReference>
<dbReference type="GO" id="GO:0005524">
    <property type="term" value="F:ATP binding"/>
    <property type="evidence" value="ECO:0007669"/>
    <property type="project" value="UniProtKB-KW"/>
</dbReference>
<dbReference type="Pfam" id="PF12698">
    <property type="entry name" value="ABC2_membrane_3"/>
    <property type="match status" value="1"/>
</dbReference>
<feature type="transmembrane region" description="Helical" evidence="11">
    <location>
        <begin position="233"/>
        <end position="259"/>
    </location>
</feature>
<dbReference type="PANTHER" id="PTHR19229">
    <property type="entry name" value="ATP-BINDING CASSETTE TRANSPORTER SUBFAMILY A ABCA"/>
    <property type="match status" value="1"/>
</dbReference>
<keyword evidence="7" id="KW-0067">ATP-binding</keyword>
<feature type="region of interest" description="Disordered" evidence="10">
    <location>
        <begin position="313"/>
        <end position="339"/>
    </location>
</feature>
<dbReference type="PANTHER" id="PTHR19229:SF36">
    <property type="entry name" value="ATP-BINDING CASSETTE SUB-FAMILY A MEMBER 2"/>
    <property type="match status" value="1"/>
</dbReference>
<evidence type="ECO:0000256" key="9">
    <source>
        <dbReference type="ARBA" id="ARBA00023136"/>
    </source>
</evidence>
<organism evidence="13 14">
    <name type="scientific">Kipferlia bialata</name>
    <dbReference type="NCBI Taxonomy" id="797122"/>
    <lineage>
        <taxon>Eukaryota</taxon>
        <taxon>Metamonada</taxon>
        <taxon>Carpediemonas-like organisms</taxon>
        <taxon>Kipferlia</taxon>
    </lineage>
</organism>
<dbReference type="OrthoDB" id="10255969at2759"/>
<feature type="transmembrane region" description="Helical" evidence="11">
    <location>
        <begin position="271"/>
        <end position="289"/>
    </location>
</feature>
<proteinExistence type="inferred from homology"/>
<evidence type="ECO:0000256" key="6">
    <source>
        <dbReference type="ARBA" id="ARBA00022741"/>
    </source>
</evidence>
<keyword evidence="4 11" id="KW-0812">Transmembrane</keyword>
<name>A0A9K3CS17_9EUKA</name>
<evidence type="ECO:0000256" key="11">
    <source>
        <dbReference type="SAM" id="Phobius"/>
    </source>
</evidence>
<dbReference type="InterPro" id="IPR026082">
    <property type="entry name" value="ABCA"/>
</dbReference>
<evidence type="ECO:0000256" key="7">
    <source>
        <dbReference type="ARBA" id="ARBA00022840"/>
    </source>
</evidence>
<dbReference type="InterPro" id="IPR017871">
    <property type="entry name" value="ABC_transporter-like_CS"/>
</dbReference>
<dbReference type="SMART" id="SM00382">
    <property type="entry name" value="AAA"/>
    <property type="match status" value="2"/>
</dbReference>
<dbReference type="Proteomes" id="UP000265618">
    <property type="component" value="Unassembled WGS sequence"/>
</dbReference>